<dbReference type="SUPFAM" id="SSF52058">
    <property type="entry name" value="L domain-like"/>
    <property type="match status" value="1"/>
</dbReference>
<dbReference type="InterPro" id="IPR002182">
    <property type="entry name" value="NB-ARC"/>
</dbReference>
<dbReference type="PRINTS" id="PR00364">
    <property type="entry name" value="DISEASERSIST"/>
</dbReference>
<keyword evidence="9" id="KW-1185">Reference proteome</keyword>
<evidence type="ECO:0000256" key="3">
    <source>
        <dbReference type="ARBA" id="ARBA00022821"/>
    </source>
</evidence>
<dbReference type="Gene3D" id="1.20.5.4130">
    <property type="match status" value="1"/>
</dbReference>
<dbReference type="InterPro" id="IPR055414">
    <property type="entry name" value="LRR_R13L4/SHOC2-like"/>
</dbReference>
<evidence type="ECO:0000256" key="1">
    <source>
        <dbReference type="ARBA" id="ARBA00022737"/>
    </source>
</evidence>
<dbReference type="FunFam" id="3.40.50.300:FF:001091">
    <property type="entry name" value="Probable disease resistance protein At1g61300"/>
    <property type="match status" value="1"/>
</dbReference>
<dbReference type="FunFam" id="1.10.10.10:FF:000322">
    <property type="entry name" value="Probable disease resistance protein At1g63360"/>
    <property type="match status" value="1"/>
</dbReference>
<dbReference type="EMBL" id="JAAARO010000007">
    <property type="protein sequence ID" value="KAF5745384.1"/>
    <property type="molecule type" value="Genomic_DNA"/>
</dbReference>
<evidence type="ECO:0000259" key="7">
    <source>
        <dbReference type="Pfam" id="PF23598"/>
    </source>
</evidence>
<dbReference type="InterPro" id="IPR032675">
    <property type="entry name" value="LRR_dom_sf"/>
</dbReference>
<evidence type="ECO:0000259" key="6">
    <source>
        <dbReference type="Pfam" id="PF23559"/>
    </source>
</evidence>
<dbReference type="Gene3D" id="3.80.10.10">
    <property type="entry name" value="Ribonuclease Inhibitor"/>
    <property type="match status" value="2"/>
</dbReference>
<feature type="domain" description="Disease resistance R13L4/SHOC-2-like LRR" evidence="7">
    <location>
        <begin position="549"/>
        <end position="847"/>
    </location>
</feature>
<dbReference type="InterPro" id="IPR044974">
    <property type="entry name" value="Disease_R_plants"/>
</dbReference>
<name>A0A7J7DGJ6_TRIWF</name>
<dbReference type="Pfam" id="PF23559">
    <property type="entry name" value="WHD_DRP"/>
    <property type="match status" value="1"/>
</dbReference>
<dbReference type="InParanoid" id="A0A7J7DGJ6"/>
<feature type="domain" description="Disease resistance protein winged helix" evidence="6">
    <location>
        <begin position="430"/>
        <end position="499"/>
    </location>
</feature>
<dbReference type="FunCoup" id="A0A7J7DGJ6">
    <property type="interactions" value="16"/>
</dbReference>
<dbReference type="Pfam" id="PF23598">
    <property type="entry name" value="LRR_14"/>
    <property type="match status" value="1"/>
</dbReference>
<keyword evidence="1" id="KW-0677">Repeat</keyword>
<dbReference type="Gene3D" id="1.10.10.10">
    <property type="entry name" value="Winged helix-like DNA-binding domain superfamily/Winged helix DNA-binding domain"/>
    <property type="match status" value="1"/>
</dbReference>
<dbReference type="PANTHER" id="PTHR23155:SF1193">
    <property type="entry name" value="DISEASE RESISTANCE PROTEIN RPP13-RELATED"/>
    <property type="match status" value="1"/>
</dbReference>
<proteinExistence type="predicted"/>
<dbReference type="Gene3D" id="3.40.50.300">
    <property type="entry name" value="P-loop containing nucleotide triphosphate hydrolases"/>
    <property type="match status" value="1"/>
</dbReference>
<organism evidence="8 9">
    <name type="scientific">Tripterygium wilfordii</name>
    <name type="common">Thunder God vine</name>
    <dbReference type="NCBI Taxonomy" id="458696"/>
    <lineage>
        <taxon>Eukaryota</taxon>
        <taxon>Viridiplantae</taxon>
        <taxon>Streptophyta</taxon>
        <taxon>Embryophyta</taxon>
        <taxon>Tracheophyta</taxon>
        <taxon>Spermatophyta</taxon>
        <taxon>Magnoliopsida</taxon>
        <taxon>eudicotyledons</taxon>
        <taxon>Gunneridae</taxon>
        <taxon>Pentapetalae</taxon>
        <taxon>rosids</taxon>
        <taxon>fabids</taxon>
        <taxon>Celastrales</taxon>
        <taxon>Celastraceae</taxon>
        <taxon>Tripterygium</taxon>
    </lineage>
</organism>
<dbReference type="Gene3D" id="1.10.8.430">
    <property type="entry name" value="Helical domain of apoptotic protease-activating factors"/>
    <property type="match status" value="1"/>
</dbReference>
<evidence type="ECO:0000259" key="4">
    <source>
        <dbReference type="Pfam" id="PF00931"/>
    </source>
</evidence>
<protein>
    <submittedName>
        <fullName evidence="8">Disease resistance protein RPP13-like</fullName>
    </submittedName>
</protein>
<evidence type="ECO:0000259" key="5">
    <source>
        <dbReference type="Pfam" id="PF18052"/>
    </source>
</evidence>
<dbReference type="InterPro" id="IPR038005">
    <property type="entry name" value="RX-like_CC"/>
</dbReference>
<dbReference type="InterPro" id="IPR042197">
    <property type="entry name" value="Apaf_helical"/>
</dbReference>
<comment type="caution">
    <text evidence="8">The sequence shown here is derived from an EMBL/GenBank/DDBJ whole genome shotgun (WGS) entry which is preliminary data.</text>
</comment>
<dbReference type="Pfam" id="PF00931">
    <property type="entry name" value="NB-ARC"/>
    <property type="match status" value="1"/>
</dbReference>
<feature type="domain" description="Disease resistance N-terminal" evidence="5">
    <location>
        <begin position="5"/>
        <end position="88"/>
    </location>
</feature>
<evidence type="ECO:0000313" key="9">
    <source>
        <dbReference type="Proteomes" id="UP000593562"/>
    </source>
</evidence>
<evidence type="ECO:0000256" key="2">
    <source>
        <dbReference type="ARBA" id="ARBA00022741"/>
    </source>
</evidence>
<dbReference type="PANTHER" id="PTHR23155">
    <property type="entry name" value="DISEASE RESISTANCE PROTEIN RP"/>
    <property type="match status" value="1"/>
</dbReference>
<reference evidence="8 9" key="1">
    <citation type="journal article" date="2020" name="Nat. Commun.">
        <title>Genome of Tripterygium wilfordii and identification of cytochrome P450 involved in triptolide biosynthesis.</title>
        <authorList>
            <person name="Tu L."/>
            <person name="Su P."/>
            <person name="Zhang Z."/>
            <person name="Gao L."/>
            <person name="Wang J."/>
            <person name="Hu T."/>
            <person name="Zhou J."/>
            <person name="Zhang Y."/>
            <person name="Zhao Y."/>
            <person name="Liu Y."/>
            <person name="Song Y."/>
            <person name="Tong Y."/>
            <person name="Lu Y."/>
            <person name="Yang J."/>
            <person name="Xu C."/>
            <person name="Jia M."/>
            <person name="Peters R.J."/>
            <person name="Huang L."/>
            <person name="Gao W."/>
        </authorList>
    </citation>
    <scope>NUCLEOTIDE SEQUENCE [LARGE SCALE GENOMIC DNA]</scope>
    <source>
        <strain evidence="9">cv. XIE 37</strain>
        <tissue evidence="8">Leaf</tissue>
    </source>
</reference>
<keyword evidence="3" id="KW-0611">Plant defense</keyword>
<evidence type="ECO:0000313" key="8">
    <source>
        <dbReference type="EMBL" id="KAF5745384.1"/>
    </source>
</evidence>
<dbReference type="InterPro" id="IPR041118">
    <property type="entry name" value="Rx_N"/>
</dbReference>
<dbReference type="GO" id="GO:0043531">
    <property type="term" value="F:ADP binding"/>
    <property type="evidence" value="ECO:0007669"/>
    <property type="project" value="InterPro"/>
</dbReference>
<dbReference type="CDD" id="cd14798">
    <property type="entry name" value="RX-CC_like"/>
    <property type="match status" value="1"/>
</dbReference>
<sequence>MAEAVVFFVVQRLRDLLIREAVYLHGVRDEVNWMQNELTRMQCFLKDADQRQEADDRVRNWVSEIRNVAYDTEDIIDTFILQKAHERRGVSASVKKYACIFNHGVHLHGIRGKIEELKKTILDISRSLDVYGIRNAVDIGEPRSTSSNERLRNLRRTSSCADKEQVVGFEDSTKILIGQLLKKEQERVVISILGMGGLGKTTLARKVFNSIDVKGRFDLYAWVCVSQEYTTVDLLQRTIKSFHKPTKEDLELMERMTEEDLEQHLYELLKRRKYLVVIDDVWHKEAWESLRRAFPDNRNGSRVIMTTRNKAVATIADEKSFVHRLRFLTREESWRLMCKKAFPDSIVAGYCPQGLEELGRELVDKCGGLPLAIVVLGGLLSRKQPHEWHGVKDQIWRHLTKDSVHVSAILALSYDELPYQLKSSFLYLSLFPEDFVINTEKLIRLWIAEGFIPQGEGVMEDVAEEYLKELVDRSMIQIAEKDLERIKACRVHDLLRDLAVKKARELKFLETYDGNMNSSSSASIIMSCRRQAIHSGNVRYVSLEHLNTHLRSLFFFNPDRELLKVEQLKFIKSKFRLLRVLDLEETRIQPSSPSGKVVRLSDAIGKLIHLKYLGFKSVDTVEFPSSIGNLRSLQTLVATGNSNWILPVEICKLSQLRHLIARTQGFLPVSTLTNLQTLKSVKFSQWVEIDTTDMINLRELEIREILLTDISTFSLYSIAHLKSLRSLTLQATKAFPPLLPLCDCPHLLKLKLDGKIENLPEEHEFPPNLTVLILVRSKLKQDPMPILENLPNLAFLDFGIDSFLGYEMFITSEGFPQLQALRFSWVHSLESLEVEEGAMPRLSTFSVEDCNDLLMVPERLRMLPVSQDW</sequence>
<dbReference type="Pfam" id="PF18052">
    <property type="entry name" value="Rx_N"/>
    <property type="match status" value="1"/>
</dbReference>
<gene>
    <name evidence="8" type="ORF">HS088_TW07G00968</name>
</gene>
<dbReference type="FunFam" id="1.10.8.430:FF:000003">
    <property type="entry name" value="Probable disease resistance protein At5g66910"/>
    <property type="match status" value="1"/>
</dbReference>
<dbReference type="AlphaFoldDB" id="A0A7J7DGJ6"/>
<feature type="domain" description="NB-ARC" evidence="4">
    <location>
        <begin position="171"/>
        <end position="344"/>
    </location>
</feature>
<keyword evidence="2" id="KW-0547">Nucleotide-binding</keyword>
<accession>A0A7J7DGJ6</accession>
<dbReference type="InterPro" id="IPR027417">
    <property type="entry name" value="P-loop_NTPase"/>
</dbReference>
<dbReference type="SUPFAM" id="SSF52540">
    <property type="entry name" value="P-loop containing nucleoside triphosphate hydrolases"/>
    <property type="match status" value="1"/>
</dbReference>
<dbReference type="Proteomes" id="UP000593562">
    <property type="component" value="Unassembled WGS sequence"/>
</dbReference>
<dbReference type="InterPro" id="IPR036388">
    <property type="entry name" value="WH-like_DNA-bd_sf"/>
</dbReference>
<dbReference type="InterPro" id="IPR058922">
    <property type="entry name" value="WHD_DRP"/>
</dbReference>
<dbReference type="GO" id="GO:0098542">
    <property type="term" value="P:defense response to other organism"/>
    <property type="evidence" value="ECO:0007669"/>
    <property type="project" value="TreeGrafter"/>
</dbReference>